<dbReference type="PANTHER" id="PTHR31018">
    <property type="entry name" value="SPORULATION-SPECIFIC PROTEIN-RELATED"/>
    <property type="match status" value="1"/>
</dbReference>
<protein>
    <submittedName>
        <fullName evidence="6">Related to sporulation-specific gene SPS2</fullName>
    </submittedName>
</protein>
<sequence length="397" mass="41459">MSVSKILFALAAVGAGVASAQSSSCKASTITVSTPAEATIGCKTVSGSVVFEASDDLTGAILINGPETIQGDLIIKNATAIQSLGSSTISKIGGKFELQGLRSLSTIDFSALEEVEEISWITLTSLEGVTFGTDGVTTVKKVRISDTFLGSLDNFKMASVGTFQIDNNKLLTTWETKLTNITDELIVADNSQDLQVSFPRLTNAGDIDVRGVKSLSVPLLKEVTGSILLTENDAMESFIAPNFTKSGESVSVRNNDNLSNVSFPLLERTGGSLTIQNNQKLVTIDGFPELVTVEGAVTMRGNFTEIELPKLDDVRGAFDVQSTEDIAEACSAFEKLSPDGGNGHIQGSFDCEGENENANEGGSADGSKDKEDAAGIFGASAPVVLAVAAIGGLLQLL</sequence>
<dbReference type="GO" id="GO:0009277">
    <property type="term" value="C:fungal-type cell wall"/>
    <property type="evidence" value="ECO:0007669"/>
    <property type="project" value="TreeGrafter"/>
</dbReference>
<dbReference type="InterPro" id="IPR051648">
    <property type="entry name" value="CWI-Assembly_Regulator"/>
</dbReference>
<gene>
    <name evidence="6" type="ORF">DNG_01037</name>
</gene>
<dbReference type="Proteomes" id="UP001187682">
    <property type="component" value="Unassembled WGS sequence"/>
</dbReference>
<reference evidence="6" key="1">
    <citation type="submission" date="2018-03" db="EMBL/GenBank/DDBJ databases">
        <authorList>
            <person name="Guldener U."/>
        </authorList>
    </citation>
    <scope>NUCLEOTIDE SEQUENCE</scope>
</reference>
<dbReference type="PANTHER" id="PTHR31018:SF3">
    <property type="entry name" value="RECEPTOR PROTEIN-TYROSINE KINASE"/>
    <property type="match status" value="1"/>
</dbReference>
<accession>A0AAE8MS69</accession>
<dbReference type="GO" id="GO:0031505">
    <property type="term" value="P:fungal-type cell wall organization"/>
    <property type="evidence" value="ECO:0007669"/>
    <property type="project" value="TreeGrafter"/>
</dbReference>
<dbReference type="GO" id="GO:0009986">
    <property type="term" value="C:cell surface"/>
    <property type="evidence" value="ECO:0007669"/>
    <property type="project" value="TreeGrafter"/>
</dbReference>
<evidence type="ECO:0000313" key="7">
    <source>
        <dbReference type="Proteomes" id="UP001187682"/>
    </source>
</evidence>
<dbReference type="GO" id="GO:0005886">
    <property type="term" value="C:plasma membrane"/>
    <property type="evidence" value="ECO:0007669"/>
    <property type="project" value="TreeGrafter"/>
</dbReference>
<evidence type="ECO:0000313" key="6">
    <source>
        <dbReference type="EMBL" id="SPN97526.1"/>
    </source>
</evidence>
<comment type="caution">
    <text evidence="6">The sequence shown here is derived from an EMBL/GenBank/DDBJ whole genome shotgun (WGS) entry which is preliminary data.</text>
</comment>
<proteinExistence type="predicted"/>
<feature type="chain" id="PRO_5042113821" evidence="5">
    <location>
        <begin position="21"/>
        <end position="397"/>
    </location>
</feature>
<keyword evidence="3" id="KW-0325">Glycoprotein</keyword>
<evidence type="ECO:0000256" key="3">
    <source>
        <dbReference type="ARBA" id="ARBA00023180"/>
    </source>
</evidence>
<name>A0AAE8MS69_9PEZI</name>
<evidence type="ECO:0000256" key="2">
    <source>
        <dbReference type="ARBA" id="ARBA00022729"/>
    </source>
</evidence>
<dbReference type="AlphaFoldDB" id="A0AAE8MS69"/>
<keyword evidence="7" id="KW-1185">Reference proteome</keyword>
<feature type="region of interest" description="Disordered" evidence="4">
    <location>
        <begin position="338"/>
        <end position="369"/>
    </location>
</feature>
<evidence type="ECO:0000256" key="4">
    <source>
        <dbReference type="SAM" id="MobiDB-lite"/>
    </source>
</evidence>
<dbReference type="EMBL" id="ONZQ02000001">
    <property type="protein sequence ID" value="SPN97526.1"/>
    <property type="molecule type" value="Genomic_DNA"/>
</dbReference>
<evidence type="ECO:0000256" key="1">
    <source>
        <dbReference type="ARBA" id="ARBA00004196"/>
    </source>
</evidence>
<comment type="subcellular location">
    <subcellularLocation>
        <location evidence="1">Cell envelope</location>
    </subcellularLocation>
</comment>
<evidence type="ECO:0000256" key="5">
    <source>
        <dbReference type="SAM" id="SignalP"/>
    </source>
</evidence>
<keyword evidence="2 5" id="KW-0732">Signal</keyword>
<feature type="signal peptide" evidence="5">
    <location>
        <begin position="1"/>
        <end position="20"/>
    </location>
</feature>
<dbReference type="SUPFAM" id="SSF52058">
    <property type="entry name" value="L domain-like"/>
    <property type="match status" value="2"/>
</dbReference>
<organism evidence="6 7">
    <name type="scientific">Cephalotrichum gorgonifer</name>
    <dbReference type="NCBI Taxonomy" id="2041049"/>
    <lineage>
        <taxon>Eukaryota</taxon>
        <taxon>Fungi</taxon>
        <taxon>Dikarya</taxon>
        <taxon>Ascomycota</taxon>
        <taxon>Pezizomycotina</taxon>
        <taxon>Sordariomycetes</taxon>
        <taxon>Hypocreomycetidae</taxon>
        <taxon>Microascales</taxon>
        <taxon>Microascaceae</taxon>
        <taxon>Cephalotrichum</taxon>
    </lineage>
</organism>